<evidence type="ECO:0000313" key="6">
    <source>
        <dbReference type="EMBL" id="PJC24816.1"/>
    </source>
</evidence>
<organism evidence="6 7">
    <name type="scientific">Candidatus Uhrbacteria bacterium CG_4_9_14_0_2_um_filter_41_50</name>
    <dbReference type="NCBI Taxonomy" id="1975031"/>
    <lineage>
        <taxon>Bacteria</taxon>
        <taxon>Candidatus Uhriibacteriota</taxon>
    </lineage>
</organism>
<comment type="caution">
    <text evidence="6">The sequence shown here is derived from an EMBL/GenBank/DDBJ whole genome shotgun (WGS) entry which is preliminary data.</text>
</comment>
<dbReference type="InterPro" id="IPR050153">
    <property type="entry name" value="Metal_Ion_Import_ABC"/>
</dbReference>
<comment type="similarity">
    <text evidence="1">Belongs to the ABC transporter superfamily.</text>
</comment>
<evidence type="ECO:0000256" key="3">
    <source>
        <dbReference type="ARBA" id="ARBA00022741"/>
    </source>
</evidence>
<evidence type="ECO:0000256" key="2">
    <source>
        <dbReference type="ARBA" id="ARBA00022448"/>
    </source>
</evidence>
<dbReference type="PROSITE" id="PS50893">
    <property type="entry name" value="ABC_TRANSPORTER_2"/>
    <property type="match status" value="1"/>
</dbReference>
<protein>
    <submittedName>
        <fullName evidence="6">ABC transporter ATP-binding protein</fullName>
    </submittedName>
</protein>
<accession>A0A2M8EQ00</accession>
<name>A0A2M8EQ00_9BACT</name>
<dbReference type="SUPFAM" id="SSF52540">
    <property type="entry name" value="P-loop containing nucleoside triphosphate hydrolases"/>
    <property type="match status" value="1"/>
</dbReference>
<dbReference type="InterPro" id="IPR017871">
    <property type="entry name" value="ABC_transporter-like_CS"/>
</dbReference>
<dbReference type="PANTHER" id="PTHR42734">
    <property type="entry name" value="METAL TRANSPORT SYSTEM ATP-BINDING PROTEIN TM_0124-RELATED"/>
    <property type="match status" value="1"/>
</dbReference>
<dbReference type="CDD" id="cd03235">
    <property type="entry name" value="ABC_Metallic_Cations"/>
    <property type="match status" value="1"/>
</dbReference>
<keyword evidence="4 6" id="KW-0067">ATP-binding</keyword>
<dbReference type="Pfam" id="PF00005">
    <property type="entry name" value="ABC_tran"/>
    <property type="match status" value="1"/>
</dbReference>
<feature type="domain" description="ABC transporter" evidence="5">
    <location>
        <begin position="13"/>
        <end position="238"/>
    </location>
</feature>
<dbReference type="AlphaFoldDB" id="A0A2M8EQ00"/>
<gene>
    <name evidence="6" type="ORF">CO057_00795</name>
</gene>
<dbReference type="EMBL" id="PFSI01000016">
    <property type="protein sequence ID" value="PJC24816.1"/>
    <property type="molecule type" value="Genomic_DNA"/>
</dbReference>
<evidence type="ECO:0000313" key="7">
    <source>
        <dbReference type="Proteomes" id="UP000230251"/>
    </source>
</evidence>
<sequence length="244" mass="26975">MPKQSRKTNKAAIDVHHLSVSYGENKVLDNISFQIPVGNVAAIIGPNGSGKTTLLKAILGLIDVDQGSISVFGNKLKKQRDLIGYVPQKFEFDLNFPITVEEFMGLARKKNQPALVIEEKIKEVGLTPMILQKQLGELSGGQLQRILIAEALFNEPKILILDEPAAGIDIAGEKMFHDIIDHINKDHDTTVLIVSHDMAFVSKVVDQVICINKTLICSDAPKIAMTEKNLKKVFEDVNLSHHEH</sequence>
<dbReference type="GO" id="GO:0016887">
    <property type="term" value="F:ATP hydrolysis activity"/>
    <property type="evidence" value="ECO:0007669"/>
    <property type="project" value="InterPro"/>
</dbReference>
<dbReference type="PANTHER" id="PTHR42734:SF17">
    <property type="entry name" value="METAL TRANSPORT SYSTEM ATP-BINDING PROTEIN TM_0124-RELATED"/>
    <property type="match status" value="1"/>
</dbReference>
<keyword evidence="3" id="KW-0547">Nucleotide-binding</keyword>
<dbReference type="PROSITE" id="PS00211">
    <property type="entry name" value="ABC_TRANSPORTER_1"/>
    <property type="match status" value="1"/>
</dbReference>
<evidence type="ECO:0000256" key="4">
    <source>
        <dbReference type="ARBA" id="ARBA00022840"/>
    </source>
</evidence>
<dbReference type="GO" id="GO:0005524">
    <property type="term" value="F:ATP binding"/>
    <property type="evidence" value="ECO:0007669"/>
    <property type="project" value="UniProtKB-KW"/>
</dbReference>
<dbReference type="Gene3D" id="3.40.50.300">
    <property type="entry name" value="P-loop containing nucleotide triphosphate hydrolases"/>
    <property type="match status" value="1"/>
</dbReference>
<keyword evidence="2" id="KW-0813">Transport</keyword>
<dbReference type="InterPro" id="IPR027417">
    <property type="entry name" value="P-loop_NTPase"/>
</dbReference>
<evidence type="ECO:0000256" key="1">
    <source>
        <dbReference type="ARBA" id="ARBA00005417"/>
    </source>
</evidence>
<proteinExistence type="inferred from homology"/>
<reference evidence="7" key="1">
    <citation type="submission" date="2017-09" db="EMBL/GenBank/DDBJ databases">
        <title>Depth-based differentiation of microbial function through sediment-hosted aquifers and enrichment of novel symbionts in the deep terrestrial subsurface.</title>
        <authorList>
            <person name="Probst A.J."/>
            <person name="Ladd B."/>
            <person name="Jarett J.K."/>
            <person name="Geller-Mcgrath D.E."/>
            <person name="Sieber C.M.K."/>
            <person name="Emerson J.B."/>
            <person name="Anantharaman K."/>
            <person name="Thomas B.C."/>
            <person name="Malmstrom R."/>
            <person name="Stieglmeier M."/>
            <person name="Klingl A."/>
            <person name="Woyke T."/>
            <person name="Ryan C.M."/>
            <person name="Banfield J.F."/>
        </authorList>
    </citation>
    <scope>NUCLEOTIDE SEQUENCE [LARGE SCALE GENOMIC DNA]</scope>
</reference>
<dbReference type="Proteomes" id="UP000230251">
    <property type="component" value="Unassembled WGS sequence"/>
</dbReference>
<evidence type="ECO:0000259" key="5">
    <source>
        <dbReference type="PROSITE" id="PS50893"/>
    </source>
</evidence>
<dbReference type="InterPro" id="IPR003439">
    <property type="entry name" value="ABC_transporter-like_ATP-bd"/>
</dbReference>
<dbReference type="InterPro" id="IPR003593">
    <property type="entry name" value="AAA+_ATPase"/>
</dbReference>
<dbReference type="SMART" id="SM00382">
    <property type="entry name" value="AAA"/>
    <property type="match status" value="1"/>
</dbReference>